<name>A0A6M3ZZI3_9BURK</name>
<reference evidence="4 5" key="1">
    <citation type="journal article" date="2012" name="J. Bacteriol.">
        <title>Genome sequence of the pathogenic Herbaspirillum seropedicae strain Os34, isolated from rice roots.</title>
        <authorList>
            <person name="Ye W."/>
            <person name="Ye S."/>
            <person name="Liu J."/>
            <person name="Chang S."/>
            <person name="Chen M."/>
            <person name="Zhu B."/>
            <person name="Guo L."/>
            <person name="An Q."/>
        </authorList>
    </citation>
    <scope>NUCLEOTIDE SEQUENCE [LARGE SCALE GENOMIC DNA]</scope>
    <source>
        <strain evidence="4 5">Os34</strain>
    </source>
</reference>
<dbReference type="Pfam" id="PF00857">
    <property type="entry name" value="Isochorismatase"/>
    <property type="match status" value="1"/>
</dbReference>
<evidence type="ECO:0000313" key="5">
    <source>
        <dbReference type="Proteomes" id="UP000501648"/>
    </source>
</evidence>
<feature type="chain" id="PRO_5026778075" evidence="2">
    <location>
        <begin position="28"/>
        <end position="212"/>
    </location>
</feature>
<dbReference type="PANTHER" id="PTHR43540:SF6">
    <property type="entry name" value="ISOCHORISMATASE-LIKE DOMAIN-CONTAINING PROTEIN"/>
    <property type="match status" value="1"/>
</dbReference>
<evidence type="ECO:0000256" key="1">
    <source>
        <dbReference type="ARBA" id="ARBA00022801"/>
    </source>
</evidence>
<sequence length="212" mass="22635">MHLFRSAFLSALLGLSACLGLAGPASAQGVYDDWSNVKPPAAPALSHVVLDPATTAVLVLDLARQTCHPDTRPRCVAMLPGVAKLLSMAREKKMTVIHTLGGHSTPADIWPQAAMQGDEALVKSGPDKFIHTDLEQILRDKGIKTVVCIGASAHGAVLHTAASAAFRGFNVVVPVDLMASESTYAEQYTAWHLVNAPRLGERVKLTQLDWIN</sequence>
<protein>
    <submittedName>
        <fullName evidence="4">Cysteine hydrolase</fullName>
    </submittedName>
</protein>
<gene>
    <name evidence="4" type="ORF">C798_26190</name>
</gene>
<dbReference type="SUPFAM" id="SSF52499">
    <property type="entry name" value="Isochorismatase-like hydrolases"/>
    <property type="match status" value="1"/>
</dbReference>
<keyword evidence="2" id="KW-0732">Signal</keyword>
<dbReference type="InterPro" id="IPR036380">
    <property type="entry name" value="Isochorismatase-like_sf"/>
</dbReference>
<proteinExistence type="predicted"/>
<dbReference type="CDD" id="cd00431">
    <property type="entry name" value="cysteine_hydrolases"/>
    <property type="match status" value="1"/>
</dbReference>
<feature type="domain" description="Isochorismatase-like" evidence="3">
    <location>
        <begin position="55"/>
        <end position="192"/>
    </location>
</feature>
<dbReference type="AlphaFoldDB" id="A0A6M3ZZI3"/>
<keyword evidence="1 4" id="KW-0378">Hydrolase</keyword>
<dbReference type="Proteomes" id="UP000501648">
    <property type="component" value="Chromosome"/>
</dbReference>
<dbReference type="Gene3D" id="3.40.50.850">
    <property type="entry name" value="Isochorismatase-like"/>
    <property type="match status" value="1"/>
</dbReference>
<dbReference type="GO" id="GO:0016787">
    <property type="term" value="F:hydrolase activity"/>
    <property type="evidence" value="ECO:0007669"/>
    <property type="project" value="UniProtKB-KW"/>
</dbReference>
<evidence type="ECO:0000313" key="4">
    <source>
        <dbReference type="EMBL" id="QJQ03603.1"/>
    </source>
</evidence>
<dbReference type="PROSITE" id="PS51257">
    <property type="entry name" value="PROKAR_LIPOPROTEIN"/>
    <property type="match status" value="1"/>
</dbReference>
<organism evidence="4 5">
    <name type="scientific">Herbaspirillum rubrisubalbicans Os34</name>
    <dbReference type="NCBI Taxonomy" id="1235827"/>
    <lineage>
        <taxon>Bacteria</taxon>
        <taxon>Pseudomonadati</taxon>
        <taxon>Pseudomonadota</taxon>
        <taxon>Betaproteobacteria</taxon>
        <taxon>Burkholderiales</taxon>
        <taxon>Oxalobacteraceae</taxon>
        <taxon>Herbaspirillum</taxon>
    </lineage>
</organism>
<evidence type="ECO:0000256" key="2">
    <source>
        <dbReference type="SAM" id="SignalP"/>
    </source>
</evidence>
<dbReference type="InterPro" id="IPR000868">
    <property type="entry name" value="Isochorismatase-like_dom"/>
</dbReference>
<evidence type="ECO:0000259" key="3">
    <source>
        <dbReference type="Pfam" id="PF00857"/>
    </source>
</evidence>
<dbReference type="RefSeq" id="WP_017450027.1">
    <property type="nucleotide sequence ID" value="NZ_CP008956.1"/>
</dbReference>
<accession>A0A6M3ZZI3</accession>
<dbReference type="EMBL" id="CP008956">
    <property type="protein sequence ID" value="QJQ03603.1"/>
    <property type="molecule type" value="Genomic_DNA"/>
</dbReference>
<dbReference type="PANTHER" id="PTHR43540">
    <property type="entry name" value="PEROXYUREIDOACRYLATE/UREIDOACRYLATE AMIDOHYDROLASE-RELATED"/>
    <property type="match status" value="1"/>
</dbReference>
<dbReference type="InterPro" id="IPR050272">
    <property type="entry name" value="Isochorismatase-like_hydrls"/>
</dbReference>
<feature type="signal peptide" evidence="2">
    <location>
        <begin position="1"/>
        <end position="27"/>
    </location>
</feature>